<dbReference type="AlphaFoldDB" id="A0A4S2GZ65"/>
<sequence>MTPRFLSLAALLSAALSLTLFAAPAAVSQSGEERRERARELLGREDFAVPPGREHRREYRAEHRQDYARPDDGRFERGDGRRDDYDPRGHYDREDRADDRWERRHERHEDRYDRRHDRRDYRAARHDDRWDHDRRYGHYDSYDRYDRHDRYRDYARYDRYSHRRYVGPRHHRQDWRYHRRYYDRYSTTDFHYYDGFCRSSGDELIIGALIGALIGGAASDGDGGAILAGGLIGGGIGASLNGCDRSQYHYATHYAFTHDRPAYWHNPYSGVYGVIYARDYHSYGQRRCRWGDAEIYMPNGEIVYDRVRMCLNRYGYWEVARDQ</sequence>
<evidence type="ECO:0008006" key="5">
    <source>
        <dbReference type="Google" id="ProtNLM"/>
    </source>
</evidence>
<accession>A0A4S2GZ65</accession>
<dbReference type="OrthoDB" id="7631143at2"/>
<evidence type="ECO:0000256" key="1">
    <source>
        <dbReference type="SAM" id="MobiDB-lite"/>
    </source>
</evidence>
<proteinExistence type="predicted"/>
<dbReference type="EMBL" id="SRXW01000003">
    <property type="protein sequence ID" value="TGY88497.1"/>
    <property type="molecule type" value="Genomic_DNA"/>
</dbReference>
<comment type="caution">
    <text evidence="3">The sequence shown here is derived from an EMBL/GenBank/DDBJ whole genome shotgun (WGS) entry which is preliminary data.</text>
</comment>
<evidence type="ECO:0000313" key="3">
    <source>
        <dbReference type="EMBL" id="TGY88497.1"/>
    </source>
</evidence>
<reference evidence="3 4" key="1">
    <citation type="journal article" date="2017" name="Int. J. Syst. Evol. Microbiol.">
        <title>Marinicauda algicola sp. nov., isolated from a marine red alga Rhodosorus marinus.</title>
        <authorList>
            <person name="Jeong S.E."/>
            <person name="Jeon S.H."/>
            <person name="Chun B.H."/>
            <person name="Kim D.W."/>
            <person name="Jeon C.O."/>
        </authorList>
    </citation>
    <scope>NUCLEOTIDE SEQUENCE [LARGE SCALE GENOMIC DNA]</scope>
    <source>
        <strain evidence="3 4">JCM 31718</strain>
    </source>
</reference>
<keyword evidence="2" id="KW-0732">Signal</keyword>
<feature type="signal peptide" evidence="2">
    <location>
        <begin position="1"/>
        <end position="22"/>
    </location>
</feature>
<organism evidence="3 4">
    <name type="scientific">Marinicauda algicola</name>
    <dbReference type="NCBI Taxonomy" id="2029849"/>
    <lineage>
        <taxon>Bacteria</taxon>
        <taxon>Pseudomonadati</taxon>
        <taxon>Pseudomonadota</taxon>
        <taxon>Alphaproteobacteria</taxon>
        <taxon>Maricaulales</taxon>
        <taxon>Maricaulaceae</taxon>
        <taxon>Marinicauda</taxon>
    </lineage>
</organism>
<gene>
    <name evidence="3" type="ORF">E5163_11820</name>
</gene>
<evidence type="ECO:0000256" key="2">
    <source>
        <dbReference type="SAM" id="SignalP"/>
    </source>
</evidence>
<evidence type="ECO:0000313" key="4">
    <source>
        <dbReference type="Proteomes" id="UP000308054"/>
    </source>
</evidence>
<dbReference type="RefSeq" id="WP_135996343.1">
    <property type="nucleotide sequence ID" value="NZ_CP071057.1"/>
</dbReference>
<dbReference type="Proteomes" id="UP000308054">
    <property type="component" value="Unassembled WGS sequence"/>
</dbReference>
<feature type="compositionally biased region" description="Basic and acidic residues" evidence="1">
    <location>
        <begin position="31"/>
        <end position="89"/>
    </location>
</feature>
<feature type="chain" id="PRO_5020378772" description="17 kDa surface antigen" evidence="2">
    <location>
        <begin position="23"/>
        <end position="323"/>
    </location>
</feature>
<protein>
    <recommendedName>
        <fullName evidence="5">17 kDa surface antigen</fullName>
    </recommendedName>
</protein>
<keyword evidence="4" id="KW-1185">Reference proteome</keyword>
<name>A0A4S2GZ65_9PROT</name>
<feature type="region of interest" description="Disordered" evidence="1">
    <location>
        <begin position="26"/>
        <end position="89"/>
    </location>
</feature>